<sequence length="85" mass="8875">MPTRQATHAGSWYSSSRSELSSQLDAWLSQAQPGAKHTGPQSSITAPAQQLPVPGARVIIAPHAGYAYSGPAAAWAYKALDLSKA</sequence>
<name>A0ABR0KJD2_9PEZI</name>
<evidence type="ECO:0000313" key="3">
    <source>
        <dbReference type="Proteomes" id="UP001357485"/>
    </source>
</evidence>
<evidence type="ECO:0000256" key="1">
    <source>
        <dbReference type="ARBA" id="ARBA00006315"/>
    </source>
</evidence>
<dbReference type="EMBL" id="JAVRRA010026129">
    <property type="protein sequence ID" value="KAK5098169.1"/>
    <property type="molecule type" value="Genomic_DNA"/>
</dbReference>
<evidence type="ECO:0000313" key="2">
    <source>
        <dbReference type="EMBL" id="KAK5098169.1"/>
    </source>
</evidence>
<proteinExistence type="inferred from homology"/>
<protein>
    <recommendedName>
        <fullName evidence="4">AmmeMemoRadiSam system protein B</fullName>
    </recommendedName>
</protein>
<dbReference type="Gene3D" id="3.40.830.10">
    <property type="entry name" value="LigB-like"/>
    <property type="match status" value="1"/>
</dbReference>
<evidence type="ECO:0008006" key="4">
    <source>
        <dbReference type="Google" id="ProtNLM"/>
    </source>
</evidence>
<gene>
    <name evidence="2" type="ORF">LTR16_007244</name>
</gene>
<reference evidence="2 3" key="1">
    <citation type="submission" date="2023-08" db="EMBL/GenBank/DDBJ databases">
        <title>Black Yeasts Isolated from many extreme environments.</title>
        <authorList>
            <person name="Coleine C."/>
            <person name="Stajich J.E."/>
            <person name="Selbmann L."/>
        </authorList>
    </citation>
    <scope>NUCLEOTIDE SEQUENCE [LARGE SCALE GENOMIC DNA]</scope>
    <source>
        <strain evidence="2 3">CCFEE 536</strain>
    </source>
</reference>
<dbReference type="Proteomes" id="UP001357485">
    <property type="component" value="Unassembled WGS sequence"/>
</dbReference>
<comment type="similarity">
    <text evidence="1">Belongs to the MEMO1 family.</text>
</comment>
<dbReference type="InterPro" id="IPR002737">
    <property type="entry name" value="MEMO1_fam"/>
</dbReference>
<organism evidence="2 3">
    <name type="scientific">Cryomyces antarcticus</name>
    <dbReference type="NCBI Taxonomy" id="329879"/>
    <lineage>
        <taxon>Eukaryota</taxon>
        <taxon>Fungi</taxon>
        <taxon>Dikarya</taxon>
        <taxon>Ascomycota</taxon>
        <taxon>Pezizomycotina</taxon>
        <taxon>Dothideomycetes</taxon>
        <taxon>Dothideomycetes incertae sedis</taxon>
        <taxon>Cryomyces</taxon>
    </lineage>
</organism>
<dbReference type="NCBIfam" id="TIGR04336">
    <property type="entry name" value="AmmeMemoSam_B"/>
    <property type="match status" value="1"/>
</dbReference>
<comment type="caution">
    <text evidence="2">The sequence shown here is derived from an EMBL/GenBank/DDBJ whole genome shotgun (WGS) entry which is preliminary data.</text>
</comment>
<dbReference type="PANTHER" id="PTHR11060">
    <property type="entry name" value="PROTEIN MEMO1"/>
    <property type="match status" value="1"/>
</dbReference>
<keyword evidence="3" id="KW-1185">Reference proteome</keyword>
<accession>A0ABR0KJD2</accession>
<dbReference type="Pfam" id="PF01875">
    <property type="entry name" value="Memo"/>
    <property type="match status" value="1"/>
</dbReference>
<dbReference type="PANTHER" id="PTHR11060:SF0">
    <property type="entry name" value="PROTEIN MEMO1"/>
    <property type="match status" value="1"/>
</dbReference>